<dbReference type="RefSeq" id="XP_051441319.1">
    <property type="nucleotide sequence ID" value="XM_051591711.1"/>
</dbReference>
<comment type="caution">
    <text evidence="1">The sequence shown here is derived from an EMBL/GenBank/DDBJ whole genome shotgun (WGS) entry which is preliminary data.</text>
</comment>
<dbReference type="GeneID" id="75917054"/>
<sequence length="290" mass="32085">MTSGSSNKHFTILLHQEHGQVKSTMELANTFFLFLPGMKKNRGRFICFQMMVADMRAPSGGAGERDCFERRLHLEERIDLFNRCLFHSFEYPIEAIRTWALFIFIVFFTTKLYYTMRASILVTLSTLAAYALAANVADRPHLDGKTLNVTADSFCIFMPKTPGETIAASEATAIAFCNNTASAPGAKALPEGFVKSTHFLSGTGEGKYVQYTGAIDVSKYSLDPKDGGGQYDDHGNGKPINSSCIGYPYFVELIEPNDSRYCVRCCEVYADCNAGRSEYGCTRIAPGDFS</sequence>
<accession>A0AAD5H9J2</accession>
<dbReference type="Proteomes" id="UP001206595">
    <property type="component" value="Unassembled WGS sequence"/>
</dbReference>
<name>A0AAD5H9J2_UMBRA</name>
<protein>
    <submittedName>
        <fullName evidence="1">Uncharacterized protein</fullName>
    </submittedName>
</protein>
<proteinExistence type="predicted"/>
<dbReference type="AlphaFoldDB" id="A0AAD5H9J2"/>
<gene>
    <name evidence="1" type="ORF">K450DRAFT_257668</name>
</gene>
<evidence type="ECO:0000313" key="1">
    <source>
        <dbReference type="EMBL" id="KAI8576315.1"/>
    </source>
</evidence>
<reference evidence="1" key="1">
    <citation type="submission" date="2021-06" db="EMBL/GenBank/DDBJ databases">
        <authorList>
            <consortium name="DOE Joint Genome Institute"/>
            <person name="Mondo S.J."/>
            <person name="Amses K.R."/>
            <person name="Simmons D.R."/>
            <person name="Longcore J.E."/>
            <person name="Seto K."/>
            <person name="Alves G.H."/>
            <person name="Bonds A.E."/>
            <person name="Quandt C.A."/>
            <person name="Davis W.J."/>
            <person name="Chang Y."/>
            <person name="Letcher P.M."/>
            <person name="Powell M.J."/>
            <person name="Kuo A."/>
            <person name="Labutti K."/>
            <person name="Pangilinan J."/>
            <person name="Andreopoulos W."/>
            <person name="Tritt A."/>
            <person name="Riley R."/>
            <person name="Hundley H."/>
            <person name="Johnson J."/>
            <person name="Lipzen A."/>
            <person name="Barry K."/>
            <person name="Berbee M.L."/>
            <person name="Buchler N.E."/>
            <person name="Grigoriev I.V."/>
            <person name="Spatafora J.W."/>
            <person name="Stajich J.E."/>
            <person name="James T.Y."/>
        </authorList>
    </citation>
    <scope>NUCLEOTIDE SEQUENCE</scope>
    <source>
        <strain evidence="1">AG</strain>
    </source>
</reference>
<dbReference type="EMBL" id="MU620958">
    <property type="protein sequence ID" value="KAI8576315.1"/>
    <property type="molecule type" value="Genomic_DNA"/>
</dbReference>
<keyword evidence="2" id="KW-1185">Reference proteome</keyword>
<reference evidence="1" key="2">
    <citation type="journal article" date="2022" name="Proc. Natl. Acad. Sci. U.S.A.">
        <title>Diploid-dominant life cycles characterize the early evolution of Fungi.</title>
        <authorList>
            <person name="Amses K.R."/>
            <person name="Simmons D.R."/>
            <person name="Longcore J.E."/>
            <person name="Mondo S.J."/>
            <person name="Seto K."/>
            <person name="Jeronimo G.H."/>
            <person name="Bonds A.E."/>
            <person name="Quandt C.A."/>
            <person name="Davis W.J."/>
            <person name="Chang Y."/>
            <person name="Federici B.A."/>
            <person name="Kuo A."/>
            <person name="LaButti K."/>
            <person name="Pangilinan J."/>
            <person name="Andreopoulos W."/>
            <person name="Tritt A."/>
            <person name="Riley R."/>
            <person name="Hundley H."/>
            <person name="Johnson J."/>
            <person name="Lipzen A."/>
            <person name="Barry K."/>
            <person name="Lang B.F."/>
            <person name="Cuomo C.A."/>
            <person name="Buchler N.E."/>
            <person name="Grigoriev I.V."/>
            <person name="Spatafora J.W."/>
            <person name="Stajich J.E."/>
            <person name="James T.Y."/>
        </authorList>
    </citation>
    <scope>NUCLEOTIDE SEQUENCE</scope>
    <source>
        <strain evidence="1">AG</strain>
    </source>
</reference>
<organism evidence="1 2">
    <name type="scientific">Umbelopsis ramanniana AG</name>
    <dbReference type="NCBI Taxonomy" id="1314678"/>
    <lineage>
        <taxon>Eukaryota</taxon>
        <taxon>Fungi</taxon>
        <taxon>Fungi incertae sedis</taxon>
        <taxon>Mucoromycota</taxon>
        <taxon>Mucoromycotina</taxon>
        <taxon>Umbelopsidomycetes</taxon>
        <taxon>Umbelopsidales</taxon>
        <taxon>Umbelopsidaceae</taxon>
        <taxon>Umbelopsis</taxon>
    </lineage>
</organism>
<evidence type="ECO:0000313" key="2">
    <source>
        <dbReference type="Proteomes" id="UP001206595"/>
    </source>
</evidence>